<dbReference type="Proteomes" id="UP000192911">
    <property type="component" value="Unassembled WGS sequence"/>
</dbReference>
<evidence type="ECO:0000313" key="2">
    <source>
        <dbReference type="EMBL" id="SMF62409.1"/>
    </source>
</evidence>
<protein>
    <submittedName>
        <fullName evidence="1">Uncharacterized protein</fullName>
    </submittedName>
</protein>
<reference evidence="3" key="1">
    <citation type="submission" date="2017-04" db="EMBL/GenBank/DDBJ databases">
        <authorList>
            <person name="Varghese N."/>
            <person name="Submissions S."/>
        </authorList>
    </citation>
    <scope>NUCLEOTIDE SEQUENCE [LARGE SCALE GENOMIC DNA]</scope>
    <source>
        <strain evidence="3">Ballard 720</strain>
    </source>
</reference>
<organism evidence="1 3">
    <name type="scientific">Trinickia caryophylli</name>
    <name type="common">Paraburkholderia caryophylli</name>
    <dbReference type="NCBI Taxonomy" id="28094"/>
    <lineage>
        <taxon>Bacteria</taxon>
        <taxon>Pseudomonadati</taxon>
        <taxon>Pseudomonadota</taxon>
        <taxon>Betaproteobacteria</taxon>
        <taxon>Burkholderiales</taxon>
        <taxon>Burkholderiaceae</taxon>
        <taxon>Trinickia</taxon>
    </lineage>
</organism>
<keyword evidence="3" id="KW-1185">Reference proteome</keyword>
<proteinExistence type="predicted"/>
<sequence>MSSILPTQAYELKLAPHPAPTSVLKFTGRDA</sequence>
<evidence type="ECO:0000313" key="1">
    <source>
        <dbReference type="EMBL" id="SMF57344.1"/>
    </source>
</evidence>
<gene>
    <name evidence="1" type="ORF">SAMN06295900_1111</name>
    <name evidence="2" type="ORF">SAMN06295900_1131</name>
</gene>
<accession>A0A1X7FSG2</accession>
<name>A0A1X7FSG2_TRICW</name>
<dbReference type="AlphaFoldDB" id="A0A1X7FSG2"/>
<dbReference type="EMBL" id="FXAH01000011">
    <property type="protein sequence ID" value="SMF57344.1"/>
    <property type="molecule type" value="Genomic_DNA"/>
</dbReference>
<feature type="non-terminal residue" evidence="1">
    <location>
        <position position="31"/>
    </location>
</feature>
<reference evidence="1" key="2">
    <citation type="submission" date="2017-04" db="EMBL/GenBank/DDBJ databases">
        <authorList>
            <person name="Afonso C.L."/>
            <person name="Miller P.J."/>
            <person name="Scott M.A."/>
            <person name="Spackman E."/>
            <person name="Goraichik I."/>
            <person name="Dimitrov K.M."/>
            <person name="Suarez D.L."/>
            <person name="Swayne D.E."/>
        </authorList>
    </citation>
    <scope>NUCLEOTIDE SEQUENCE [LARGE SCALE GENOMIC DNA]</scope>
    <source>
        <strain evidence="1">Ballard 720</strain>
    </source>
</reference>
<dbReference type="EMBL" id="FXAH01000013">
    <property type="protein sequence ID" value="SMF62409.1"/>
    <property type="molecule type" value="Genomic_DNA"/>
</dbReference>
<evidence type="ECO:0000313" key="3">
    <source>
        <dbReference type="Proteomes" id="UP000192911"/>
    </source>
</evidence>